<accession>A0A0L0HHU5</accession>
<dbReference type="Pfam" id="PF10278">
    <property type="entry name" value="Med19"/>
    <property type="match status" value="1"/>
</dbReference>
<keyword evidence="6" id="KW-0804">Transcription</keyword>
<dbReference type="InterPro" id="IPR013942">
    <property type="entry name" value="Mediator_Med19_fun"/>
</dbReference>
<dbReference type="GO" id="GO:0070847">
    <property type="term" value="C:core mediator complex"/>
    <property type="evidence" value="ECO:0007669"/>
    <property type="project" value="TreeGrafter"/>
</dbReference>
<dbReference type="GO" id="GO:0003712">
    <property type="term" value="F:transcription coregulator activity"/>
    <property type="evidence" value="ECO:0007669"/>
    <property type="project" value="InterPro"/>
</dbReference>
<dbReference type="GO" id="GO:0016592">
    <property type="term" value="C:mediator complex"/>
    <property type="evidence" value="ECO:0007669"/>
    <property type="project" value="InterPro"/>
</dbReference>
<dbReference type="OMA" id="HTERGEY"/>
<evidence type="ECO:0000256" key="9">
    <source>
        <dbReference type="SAM" id="MobiDB-lite"/>
    </source>
</evidence>
<reference evidence="10 11" key="1">
    <citation type="submission" date="2009-08" db="EMBL/GenBank/DDBJ databases">
        <title>The Genome Sequence of Spizellomyces punctatus strain DAOM BR117.</title>
        <authorList>
            <consortium name="The Broad Institute Genome Sequencing Platform"/>
            <person name="Russ C."/>
            <person name="Cuomo C."/>
            <person name="Shea T."/>
            <person name="Young S.K."/>
            <person name="Zeng Q."/>
            <person name="Koehrsen M."/>
            <person name="Haas B."/>
            <person name="Borodovsky M."/>
            <person name="Guigo R."/>
            <person name="Alvarado L."/>
            <person name="Berlin A."/>
            <person name="Bochicchio J."/>
            <person name="Borenstein D."/>
            <person name="Chapman S."/>
            <person name="Chen Z."/>
            <person name="Engels R."/>
            <person name="Freedman E."/>
            <person name="Gellesch M."/>
            <person name="Goldberg J."/>
            <person name="Griggs A."/>
            <person name="Gujja S."/>
            <person name="Heiman D."/>
            <person name="Hepburn T."/>
            <person name="Howarth C."/>
            <person name="Jen D."/>
            <person name="Larson L."/>
            <person name="Lewis B."/>
            <person name="Mehta T."/>
            <person name="Park D."/>
            <person name="Pearson M."/>
            <person name="Roberts A."/>
            <person name="Saif S."/>
            <person name="Shenoy N."/>
            <person name="Sisk P."/>
            <person name="Stolte C."/>
            <person name="Sykes S."/>
            <person name="Thomson T."/>
            <person name="Walk T."/>
            <person name="White J."/>
            <person name="Yandava C."/>
            <person name="Burger G."/>
            <person name="Gray M.W."/>
            <person name="Holland P.W.H."/>
            <person name="King N."/>
            <person name="Lang F.B.F."/>
            <person name="Roger A.J."/>
            <person name="Ruiz-Trillo I."/>
            <person name="Lander E."/>
            <person name="Nusbaum C."/>
        </authorList>
    </citation>
    <scope>NUCLEOTIDE SEQUENCE [LARGE SCALE GENOMIC DNA]</scope>
    <source>
        <strain evidence="10 11">DAOM BR117</strain>
    </source>
</reference>
<dbReference type="STRING" id="645134.A0A0L0HHU5"/>
<evidence type="ECO:0000256" key="1">
    <source>
        <dbReference type="ARBA" id="ARBA00004123"/>
    </source>
</evidence>
<comment type="subcellular location">
    <subcellularLocation>
        <location evidence="1">Nucleus</location>
    </subcellularLocation>
</comment>
<dbReference type="InterPro" id="IPR019403">
    <property type="entry name" value="Mediator_Med19_met"/>
</dbReference>
<evidence type="ECO:0000256" key="5">
    <source>
        <dbReference type="ARBA" id="ARBA00023159"/>
    </source>
</evidence>
<evidence type="ECO:0000256" key="4">
    <source>
        <dbReference type="ARBA" id="ARBA00023015"/>
    </source>
</evidence>
<dbReference type="InParanoid" id="A0A0L0HHU5"/>
<dbReference type="Proteomes" id="UP000053201">
    <property type="component" value="Unassembled WGS sequence"/>
</dbReference>
<dbReference type="VEuPathDB" id="FungiDB:SPPG_03780"/>
<protein>
    <recommendedName>
        <fullName evidence="3">Mediator of RNA polymerase II transcription subunit 19</fullName>
    </recommendedName>
    <alternativeName>
        <fullName evidence="8">Mediator complex subunit 19</fullName>
    </alternativeName>
</protein>
<keyword evidence="4" id="KW-0805">Transcription regulation</keyword>
<keyword evidence="7" id="KW-0539">Nucleus</keyword>
<evidence type="ECO:0000256" key="8">
    <source>
        <dbReference type="ARBA" id="ARBA00032018"/>
    </source>
</evidence>
<name>A0A0L0HHU5_SPIPD</name>
<dbReference type="GO" id="GO:0006357">
    <property type="term" value="P:regulation of transcription by RNA polymerase II"/>
    <property type="evidence" value="ECO:0007669"/>
    <property type="project" value="InterPro"/>
</dbReference>
<dbReference type="AlphaFoldDB" id="A0A0L0HHU5"/>
<organism evidence="10 11">
    <name type="scientific">Spizellomyces punctatus (strain DAOM BR117)</name>
    <dbReference type="NCBI Taxonomy" id="645134"/>
    <lineage>
        <taxon>Eukaryota</taxon>
        <taxon>Fungi</taxon>
        <taxon>Fungi incertae sedis</taxon>
        <taxon>Chytridiomycota</taxon>
        <taxon>Chytridiomycota incertae sedis</taxon>
        <taxon>Chytridiomycetes</taxon>
        <taxon>Spizellomycetales</taxon>
        <taxon>Spizellomycetaceae</taxon>
        <taxon>Spizellomyces</taxon>
    </lineage>
</organism>
<evidence type="ECO:0000313" key="10">
    <source>
        <dbReference type="EMBL" id="KND00657.1"/>
    </source>
</evidence>
<keyword evidence="11" id="KW-1185">Reference proteome</keyword>
<feature type="compositionally biased region" description="Basic and acidic residues" evidence="9">
    <location>
        <begin position="192"/>
        <end position="202"/>
    </location>
</feature>
<evidence type="ECO:0000256" key="3">
    <source>
        <dbReference type="ARBA" id="ARBA00019615"/>
    </source>
</evidence>
<gene>
    <name evidence="10" type="ORF">SPPG_03780</name>
</gene>
<dbReference type="EMBL" id="KQ257455">
    <property type="protein sequence ID" value="KND00657.1"/>
    <property type="molecule type" value="Genomic_DNA"/>
</dbReference>
<evidence type="ECO:0000256" key="2">
    <source>
        <dbReference type="ARBA" id="ARBA00009259"/>
    </source>
</evidence>
<evidence type="ECO:0000313" key="11">
    <source>
        <dbReference type="Proteomes" id="UP000053201"/>
    </source>
</evidence>
<dbReference type="OrthoDB" id="10329129at2759"/>
<feature type="region of interest" description="Disordered" evidence="9">
    <location>
        <begin position="165"/>
        <end position="232"/>
    </location>
</feature>
<sequence length="232" mass="26254">MFKHWYGLLWTIFREMTVTYPFYKEVPEDLPPPPIVHGSKDLLDLYGLKYIFEKHAKPYNPRLAVNVQSLDATYTPYIAHLRGKPDTRPGRYIRDLFVQPLPPVEVKRIDRSALKAAFNFPPGPIPNVDTSLLGREVQPQNSHLDKVKLEHGPDKPQKRISLKLNFAAAPPPLPIKTEAGDDGRDKKKKKRRTEDGDSIGDKKPKKKKKLSPGFGHPPASPTDPSSDIDILN</sequence>
<evidence type="ECO:0000256" key="7">
    <source>
        <dbReference type="ARBA" id="ARBA00023242"/>
    </source>
</evidence>
<dbReference type="PANTHER" id="PTHR28270:SF1">
    <property type="entry name" value="MEDIATOR OF RNA POLYMERASE II TRANSCRIPTION SUBUNIT 19"/>
    <property type="match status" value="1"/>
</dbReference>
<evidence type="ECO:0000256" key="6">
    <source>
        <dbReference type="ARBA" id="ARBA00023163"/>
    </source>
</evidence>
<dbReference type="GeneID" id="27687270"/>
<proteinExistence type="inferred from homology"/>
<comment type="similarity">
    <text evidence="2">Belongs to the Mediator complex subunit 19 family.</text>
</comment>
<keyword evidence="5" id="KW-0010">Activator</keyword>
<dbReference type="RefSeq" id="XP_016608696.1">
    <property type="nucleotide sequence ID" value="XM_016752029.1"/>
</dbReference>
<dbReference type="PANTHER" id="PTHR28270">
    <property type="entry name" value="MEDIATOR OF RNA POLYMERASE II TRANSCRIPTION SUBUNIT 19"/>
    <property type="match status" value="1"/>
</dbReference>